<keyword evidence="5 8" id="KW-0812">Transmembrane</keyword>
<comment type="subcellular location">
    <subcellularLocation>
        <location evidence="1">Cell membrane</location>
        <topology evidence="1">Multi-pass membrane protein</topology>
    </subcellularLocation>
</comment>
<protein>
    <submittedName>
        <fullName evidence="10">Membrane protein</fullName>
    </submittedName>
</protein>
<evidence type="ECO:0000256" key="4">
    <source>
        <dbReference type="ARBA" id="ARBA00022679"/>
    </source>
</evidence>
<proteinExistence type="predicted"/>
<feature type="transmembrane region" description="Helical" evidence="8">
    <location>
        <begin position="280"/>
        <end position="296"/>
    </location>
</feature>
<evidence type="ECO:0000256" key="5">
    <source>
        <dbReference type="ARBA" id="ARBA00022692"/>
    </source>
</evidence>
<evidence type="ECO:0000256" key="6">
    <source>
        <dbReference type="ARBA" id="ARBA00022989"/>
    </source>
</evidence>
<feature type="transmembrane region" description="Helical" evidence="8">
    <location>
        <begin position="74"/>
        <end position="96"/>
    </location>
</feature>
<feature type="transmembrane region" description="Helical" evidence="8">
    <location>
        <begin position="102"/>
        <end position="121"/>
    </location>
</feature>
<evidence type="ECO:0000256" key="7">
    <source>
        <dbReference type="ARBA" id="ARBA00023136"/>
    </source>
</evidence>
<dbReference type="Proteomes" id="UP000020218">
    <property type="component" value="Unassembled WGS sequence"/>
</dbReference>
<comment type="caution">
    <text evidence="10">The sequence shown here is derived from an EMBL/GenBank/DDBJ whole genome shotgun (WGS) entry which is preliminary data.</text>
</comment>
<name>A0A011NX77_9PROT</name>
<keyword evidence="2" id="KW-1003">Cell membrane</keyword>
<dbReference type="InterPro" id="IPR038731">
    <property type="entry name" value="RgtA/B/C-like"/>
</dbReference>
<evidence type="ECO:0000256" key="3">
    <source>
        <dbReference type="ARBA" id="ARBA00022676"/>
    </source>
</evidence>
<dbReference type="GO" id="GO:0009103">
    <property type="term" value="P:lipopolysaccharide biosynthetic process"/>
    <property type="evidence" value="ECO:0007669"/>
    <property type="project" value="UniProtKB-ARBA"/>
</dbReference>
<dbReference type="PATRIC" id="fig|1454001.3.peg.400"/>
<evidence type="ECO:0000256" key="8">
    <source>
        <dbReference type="SAM" id="Phobius"/>
    </source>
</evidence>
<feature type="transmembrane region" description="Helical" evidence="8">
    <location>
        <begin position="188"/>
        <end position="209"/>
    </location>
</feature>
<feature type="transmembrane region" description="Helical" evidence="8">
    <location>
        <begin position="308"/>
        <end position="330"/>
    </location>
</feature>
<dbReference type="AlphaFoldDB" id="A0A011NX77"/>
<keyword evidence="3" id="KW-0328">Glycosyltransferase</keyword>
<evidence type="ECO:0000313" key="11">
    <source>
        <dbReference type="Proteomes" id="UP000020218"/>
    </source>
</evidence>
<keyword evidence="7 8" id="KW-0472">Membrane</keyword>
<feature type="transmembrane region" description="Helical" evidence="8">
    <location>
        <begin position="218"/>
        <end position="239"/>
    </location>
</feature>
<dbReference type="GO" id="GO:0005886">
    <property type="term" value="C:plasma membrane"/>
    <property type="evidence" value="ECO:0007669"/>
    <property type="project" value="UniProtKB-SubCell"/>
</dbReference>
<evidence type="ECO:0000256" key="2">
    <source>
        <dbReference type="ARBA" id="ARBA00022475"/>
    </source>
</evidence>
<keyword evidence="6 8" id="KW-1133">Transmembrane helix</keyword>
<organism evidence="10 11">
    <name type="scientific">Candidatus Accumulibacter adjunctus</name>
    <dbReference type="NCBI Taxonomy" id="1454001"/>
    <lineage>
        <taxon>Bacteria</taxon>
        <taxon>Pseudomonadati</taxon>
        <taxon>Pseudomonadota</taxon>
        <taxon>Betaproteobacteria</taxon>
        <taxon>Candidatus Accumulibacter</taxon>
    </lineage>
</organism>
<sequence>MSSGEQRRAVCAVEPDQPAAGGTASRGNSPWLLPALLLAALTLRLAFFTGCFGSDEVTYTEQALKIAQGEWARADYIGAVRLGISLPVGFLVWILGRSEFVANLWSLLCSLGEIALVYLIARRFWGERAAVLSGLVLAFTPLHAHYAGRLMADAPLAFFISLSFFALFEGDRSGRRAYYLCAGLAAGFVWWIKSSVALVYVLVFALYVVRERRLHSKWLLMATGFLAMLVLNGLLFLIMEGDFWKIWRMTTSGAAEYVQKVSSSNDPTFYVRLLLLDIKHTWLLGPLAVAGLLLWLTRNRHDDGLNRIAIWCLGLIGVFSLFIVSFKPLLLITKQVNYAIVFLAPLALLAGYALSRLGRGLAALVAVAVIIPLGIIGTALEQQVIQSFVANSKAALLYARERPDSVVFGMTSAIRTGNYARLFATSPTDAPRIADIQLLASGAPGMALKADADGFVAYAVFDRQTADWGQQGPYSHQEDLPRCWHRLGELEPTGMGLGARIVSGLRSAAAILPTAIAEKVARQLDLLARPLPATIYGIRADCLAATADAAAR</sequence>
<evidence type="ECO:0000259" key="9">
    <source>
        <dbReference type="Pfam" id="PF13231"/>
    </source>
</evidence>
<dbReference type="PANTHER" id="PTHR33908">
    <property type="entry name" value="MANNOSYLTRANSFERASE YKCB-RELATED"/>
    <property type="match status" value="1"/>
</dbReference>
<evidence type="ECO:0000256" key="1">
    <source>
        <dbReference type="ARBA" id="ARBA00004651"/>
    </source>
</evidence>
<gene>
    <name evidence="10" type="ORF">AW08_00438</name>
</gene>
<dbReference type="PANTHER" id="PTHR33908:SF11">
    <property type="entry name" value="MEMBRANE PROTEIN"/>
    <property type="match status" value="1"/>
</dbReference>
<feature type="transmembrane region" description="Helical" evidence="8">
    <location>
        <begin position="150"/>
        <end position="168"/>
    </location>
</feature>
<feature type="domain" description="Glycosyltransferase RgtA/B/C/D-like" evidence="9">
    <location>
        <begin position="93"/>
        <end position="231"/>
    </location>
</feature>
<accession>A0A011NX77</accession>
<evidence type="ECO:0000313" key="10">
    <source>
        <dbReference type="EMBL" id="EXI69230.1"/>
    </source>
</evidence>
<dbReference type="GO" id="GO:0016763">
    <property type="term" value="F:pentosyltransferase activity"/>
    <property type="evidence" value="ECO:0007669"/>
    <property type="project" value="TreeGrafter"/>
</dbReference>
<dbReference type="STRING" id="1454001.AW08_00438"/>
<keyword evidence="4" id="KW-0808">Transferase</keyword>
<dbReference type="EMBL" id="JFAX01000002">
    <property type="protein sequence ID" value="EXI69230.1"/>
    <property type="molecule type" value="Genomic_DNA"/>
</dbReference>
<dbReference type="Pfam" id="PF13231">
    <property type="entry name" value="PMT_2"/>
    <property type="match status" value="1"/>
</dbReference>
<reference evidence="10" key="1">
    <citation type="submission" date="2014-02" db="EMBL/GenBank/DDBJ databases">
        <title>Expanding our view of genomic diversity in Candidatus Accumulibacter clades.</title>
        <authorList>
            <person name="Skennerton C.T."/>
            <person name="Barr J.J."/>
            <person name="Slater F.R."/>
            <person name="Bond P.L."/>
            <person name="Tyson G.W."/>
        </authorList>
    </citation>
    <scope>NUCLEOTIDE SEQUENCE [LARGE SCALE GENOMIC DNA]</scope>
</reference>
<feature type="transmembrane region" description="Helical" evidence="8">
    <location>
        <begin position="336"/>
        <end position="354"/>
    </location>
</feature>
<dbReference type="InterPro" id="IPR050297">
    <property type="entry name" value="LipidA_mod_glycosyltrf_83"/>
</dbReference>
<keyword evidence="11" id="KW-1185">Reference proteome</keyword>
<feature type="transmembrane region" description="Helical" evidence="8">
    <location>
        <begin position="361"/>
        <end position="380"/>
    </location>
</feature>